<sequence length="140" mass="15723">MIYDLSRAERQHRAIQNEKPGPTHEPKRCACGKNVTARQLAQHGKCEHYRLTAGLAEGDLDKLRHMLGATAHHPHMKWGFRNHYLCNVQDREAMERLVAAGLAVRGEMMLRTQYYHATRVGCRAAGLDRSGIARALGAVL</sequence>
<protein>
    <submittedName>
        <fullName evidence="2">Uncharacterized protein</fullName>
    </submittedName>
</protein>
<comment type="caution">
    <text evidence="2">The sequence shown here is derived from an EMBL/GenBank/DDBJ whole genome shotgun (WGS) entry which is preliminary data.</text>
</comment>
<dbReference type="Proteomes" id="UP000479335">
    <property type="component" value="Unassembled WGS sequence"/>
</dbReference>
<dbReference type="AlphaFoldDB" id="A0A6L8K7V3"/>
<dbReference type="RefSeq" id="WP_161005462.1">
    <property type="nucleotide sequence ID" value="NZ_WWCN01000003.1"/>
</dbReference>
<proteinExistence type="predicted"/>
<evidence type="ECO:0000256" key="1">
    <source>
        <dbReference type="SAM" id="MobiDB-lite"/>
    </source>
</evidence>
<feature type="region of interest" description="Disordered" evidence="1">
    <location>
        <begin position="1"/>
        <end position="27"/>
    </location>
</feature>
<evidence type="ECO:0000313" key="2">
    <source>
        <dbReference type="EMBL" id="MYM21932.1"/>
    </source>
</evidence>
<accession>A0A6L8K7V3</accession>
<organism evidence="2 3">
    <name type="scientific">Duganella flavida</name>
    <dbReference type="NCBI Taxonomy" id="2692175"/>
    <lineage>
        <taxon>Bacteria</taxon>
        <taxon>Pseudomonadati</taxon>
        <taxon>Pseudomonadota</taxon>
        <taxon>Betaproteobacteria</taxon>
        <taxon>Burkholderiales</taxon>
        <taxon>Oxalobacteraceae</taxon>
        <taxon>Telluria group</taxon>
        <taxon>Duganella</taxon>
    </lineage>
</organism>
<evidence type="ECO:0000313" key="3">
    <source>
        <dbReference type="Proteomes" id="UP000479335"/>
    </source>
</evidence>
<dbReference type="EMBL" id="WWCN01000003">
    <property type="protein sequence ID" value="MYM21932.1"/>
    <property type="molecule type" value="Genomic_DNA"/>
</dbReference>
<gene>
    <name evidence="2" type="ORF">GTP46_04605</name>
</gene>
<reference evidence="2 3" key="1">
    <citation type="submission" date="2019-12" db="EMBL/GenBank/DDBJ databases">
        <title>Novel species isolated from a subtropical stream in China.</title>
        <authorList>
            <person name="Lu H."/>
        </authorList>
    </citation>
    <scope>NUCLEOTIDE SEQUENCE [LARGE SCALE GENOMIC DNA]</scope>
    <source>
        <strain evidence="2 3">FT135W</strain>
    </source>
</reference>
<name>A0A6L8K7V3_9BURK</name>
<keyword evidence="3" id="KW-1185">Reference proteome</keyword>